<keyword evidence="2" id="KW-1185">Reference proteome</keyword>
<organism evidence="1 2">
    <name type="scientific">Paraburkholderia polaris</name>
    <dbReference type="NCBI Taxonomy" id="2728848"/>
    <lineage>
        <taxon>Bacteria</taxon>
        <taxon>Pseudomonadati</taxon>
        <taxon>Pseudomonadota</taxon>
        <taxon>Betaproteobacteria</taxon>
        <taxon>Burkholderiales</taxon>
        <taxon>Burkholderiaceae</taxon>
        <taxon>Paraburkholderia</taxon>
    </lineage>
</organism>
<name>A0A848I9P6_9BURK</name>
<evidence type="ECO:0000313" key="2">
    <source>
        <dbReference type="Proteomes" id="UP000544134"/>
    </source>
</evidence>
<dbReference type="AlphaFoldDB" id="A0A848I9P6"/>
<dbReference type="EMBL" id="JABBGJ010000004">
    <property type="protein sequence ID" value="NML97205.1"/>
    <property type="molecule type" value="Genomic_DNA"/>
</dbReference>
<protein>
    <submittedName>
        <fullName evidence="1">Uncharacterized protein</fullName>
    </submittedName>
</protein>
<proteinExistence type="predicted"/>
<gene>
    <name evidence="1" type="ORF">HHL24_04435</name>
</gene>
<reference evidence="1 2" key="1">
    <citation type="submission" date="2020-04" db="EMBL/GenBank/DDBJ databases">
        <title>Paraburkholderia sp. RP-4-7 isolated from soil.</title>
        <authorList>
            <person name="Dahal R.H."/>
        </authorList>
    </citation>
    <scope>NUCLEOTIDE SEQUENCE [LARGE SCALE GENOMIC DNA]</scope>
    <source>
        <strain evidence="1 2">RP-4-7</strain>
    </source>
</reference>
<dbReference type="RefSeq" id="WP_169484103.1">
    <property type="nucleotide sequence ID" value="NZ_JABBGJ010000004.1"/>
</dbReference>
<comment type="caution">
    <text evidence="1">The sequence shown here is derived from an EMBL/GenBank/DDBJ whole genome shotgun (WGS) entry which is preliminary data.</text>
</comment>
<sequence length="49" mass="5298">MSTDDLTLKPLDQLPSVRQFSYLGKKAFDDLTVLRSRKGGVAGKKTTGG</sequence>
<evidence type="ECO:0000313" key="1">
    <source>
        <dbReference type="EMBL" id="NML97205.1"/>
    </source>
</evidence>
<accession>A0A848I9P6</accession>
<dbReference type="Proteomes" id="UP000544134">
    <property type="component" value="Unassembled WGS sequence"/>
</dbReference>